<proteinExistence type="predicted"/>
<evidence type="ECO:0000313" key="1">
    <source>
        <dbReference type="EMBL" id="PIR27415.1"/>
    </source>
</evidence>
<accession>A0A2H0Q1J2</accession>
<comment type="caution">
    <text evidence="1">The sequence shown here is derived from an EMBL/GenBank/DDBJ whole genome shotgun (WGS) entry which is preliminary data.</text>
</comment>
<gene>
    <name evidence="1" type="ORF">COV40_00935</name>
</gene>
<name>A0A2H0Q1J2_9BACT</name>
<organism evidence="1 2">
    <name type="scientific">Candidatus Berkelbacteria bacterium CG11_big_fil_rev_8_21_14_0_20_42_15</name>
    <dbReference type="NCBI Taxonomy" id="1974517"/>
    <lineage>
        <taxon>Bacteria</taxon>
        <taxon>Candidatus Berkelbacteria</taxon>
    </lineage>
</organism>
<evidence type="ECO:0000313" key="2">
    <source>
        <dbReference type="Proteomes" id="UP000231154"/>
    </source>
</evidence>
<dbReference type="Proteomes" id="UP000231154">
    <property type="component" value="Unassembled WGS sequence"/>
</dbReference>
<reference evidence="1 2" key="1">
    <citation type="submission" date="2017-09" db="EMBL/GenBank/DDBJ databases">
        <title>Depth-based differentiation of microbial function through sediment-hosted aquifers and enrichment of novel symbionts in the deep terrestrial subsurface.</title>
        <authorList>
            <person name="Probst A.J."/>
            <person name="Ladd B."/>
            <person name="Jarett J.K."/>
            <person name="Geller-Mcgrath D.E."/>
            <person name="Sieber C.M."/>
            <person name="Emerson J.B."/>
            <person name="Anantharaman K."/>
            <person name="Thomas B.C."/>
            <person name="Malmstrom R."/>
            <person name="Stieglmeier M."/>
            <person name="Klingl A."/>
            <person name="Woyke T."/>
            <person name="Ryan C.M."/>
            <person name="Banfield J.F."/>
        </authorList>
    </citation>
    <scope>NUCLEOTIDE SEQUENCE [LARGE SCALE GENOMIC DNA]</scope>
    <source>
        <strain evidence="1">CG11_big_fil_rev_8_21_14_0_20_42_15</strain>
    </source>
</reference>
<dbReference type="EMBL" id="PCXF01000027">
    <property type="protein sequence ID" value="PIR27415.1"/>
    <property type="molecule type" value="Genomic_DNA"/>
</dbReference>
<dbReference type="AlphaFoldDB" id="A0A2H0Q1J2"/>
<sequence>MSLWEENASGRRLEFLACSLLHLLPKINQWPFSDARLSRPEEEKMANFCLPMIFVIDIALAELRQFSSLDRNVGYYALKAVISMAEPMYRNHSSGLVMVHEHYSDLDAWNYPLAPPIYREMVQKFIALWASHHTYPATKQPFLEVAQKMVEHAAHLLAYRDFSGPNFRRIQGDQEEIWHRGSWQTPEVCRACVLTQMTCYLTDVPTEIGFEVVKQARNAIGNEYGWEWPIDPDYGNELHLVLLDIGHRLRKPAEEMDWPKREPVF</sequence>
<protein>
    <submittedName>
        <fullName evidence="1">Uncharacterized protein</fullName>
    </submittedName>
</protein>